<dbReference type="PATRIC" id="fig|65700.7.peg.6172"/>
<dbReference type="AlphaFoldDB" id="A0A0M2KAE4"/>
<keyword evidence="2" id="KW-1185">Reference proteome</keyword>
<protein>
    <submittedName>
        <fullName evidence="1">Uncharacterized protein</fullName>
    </submittedName>
</protein>
<proteinExistence type="predicted"/>
<reference evidence="1 2" key="1">
    <citation type="submission" date="2015-01" db="EMBL/GenBank/DDBJ databases">
        <title>Erwinia tracheiphila.</title>
        <authorList>
            <person name="Shapiro L.R."/>
        </authorList>
    </citation>
    <scope>NUCLEOTIDE SEQUENCE [LARGE SCALE GENOMIC DNA]</scope>
    <source>
        <strain evidence="1 2">BuffGH</strain>
    </source>
</reference>
<dbReference type="EMBL" id="JXNU01000005">
    <property type="protein sequence ID" value="KKF34247.1"/>
    <property type="molecule type" value="Genomic_DNA"/>
</dbReference>
<gene>
    <name evidence="1" type="ORF">SY86_24990</name>
</gene>
<evidence type="ECO:0000313" key="1">
    <source>
        <dbReference type="EMBL" id="KKF34247.1"/>
    </source>
</evidence>
<accession>A0A0M2KAE4</accession>
<dbReference type="Proteomes" id="UP000033924">
    <property type="component" value="Unassembled WGS sequence"/>
</dbReference>
<name>A0A0M2KAE4_9GAMM</name>
<sequence length="147" mass="16656">MGSPTKVSSKYCSYKEKLLLKNNRTIKTQSDYRHEKKLFTKQIEYIKNNPGLHSGNIKRHCLSNIFLRCIPDTVCAVKFICDGVLKIPSQNSSVQRIGHFTGNSLCKSVSENGDANEVISNNSNNLHCYKGKSLYRRGGKKELIFLK</sequence>
<organism evidence="1 2">
    <name type="scientific">Erwinia tracheiphila</name>
    <dbReference type="NCBI Taxonomy" id="65700"/>
    <lineage>
        <taxon>Bacteria</taxon>
        <taxon>Pseudomonadati</taxon>
        <taxon>Pseudomonadota</taxon>
        <taxon>Gammaproteobacteria</taxon>
        <taxon>Enterobacterales</taxon>
        <taxon>Erwiniaceae</taxon>
        <taxon>Erwinia</taxon>
    </lineage>
</organism>
<evidence type="ECO:0000313" key="2">
    <source>
        <dbReference type="Proteomes" id="UP000033924"/>
    </source>
</evidence>
<comment type="caution">
    <text evidence="1">The sequence shown here is derived from an EMBL/GenBank/DDBJ whole genome shotgun (WGS) entry which is preliminary data.</text>
</comment>